<proteinExistence type="predicted"/>
<organism evidence="1">
    <name type="scientific">Klebsiella phage FKP3</name>
    <dbReference type="NCBI Taxonomy" id="3231233"/>
    <lineage>
        <taxon>Viruses</taxon>
        <taxon>Duplodnaviria</taxon>
        <taxon>Heunggongvirae</taxon>
        <taxon>Uroviricota</taxon>
        <taxon>Caudoviricetes</taxon>
        <taxon>Stephanstirmvirinae</taxon>
        <taxon>Justusliebigvirus</taxon>
    </lineage>
</organism>
<reference evidence="1" key="1">
    <citation type="submission" date="2024-06" db="EMBL/GenBank/DDBJ databases">
        <title>High activity and specificity of bacteriophage cocktails against carbapenem-resistant Klebsiella pneumoniae belonging to high-risk clones CG258 and ST307.</title>
        <authorList>
            <person name="Jimenez Quiceno J."/>
            <person name="Salazar Ospina L."/>
            <person name="Tellez Carrasquilla S."/>
        </authorList>
    </citation>
    <scope>NUCLEOTIDE SEQUENCE</scope>
</reference>
<sequence>MSFTITQGKEYLASLSGKDTSYGNKWNKPSDGHDSVTKVWYFDVQWSDCPVEVEKQVIQMWEDYELGNDFYMLKSNLGEDLFENYPAVYFWLEHKGVQPGERVIIHWWW</sequence>
<accession>A0AAU8I010</accession>
<dbReference type="EMBL" id="PP895363">
    <property type="protein sequence ID" value="XCI78207.1"/>
    <property type="molecule type" value="Genomic_DNA"/>
</dbReference>
<protein>
    <submittedName>
        <fullName evidence="1">Uncharacterized protein</fullName>
    </submittedName>
</protein>
<name>A0AAU8I010_9CAUD</name>
<evidence type="ECO:0000313" key="1">
    <source>
        <dbReference type="EMBL" id="XCI78207.1"/>
    </source>
</evidence>